<reference evidence="2 3" key="1">
    <citation type="submission" date="2019-01" db="EMBL/GenBank/DDBJ databases">
        <title>Insights into ecological role of a new deltaproteobacterial order Candidatus Sinidesulfobacterales (Sva0485) by metagenomics and metatranscriptomics.</title>
        <authorList>
            <person name="Tan S."/>
            <person name="Liu J."/>
            <person name="Fang Y."/>
            <person name="Hedlund B.P."/>
            <person name="Lian Z.H."/>
            <person name="Huang L.Y."/>
            <person name="Li J.T."/>
            <person name="Huang L.N."/>
            <person name="Li W.J."/>
            <person name="Jiang H.C."/>
            <person name="Dong H.L."/>
            <person name="Shu W.S."/>
        </authorList>
    </citation>
    <scope>NUCLEOTIDE SEQUENCE [LARGE SCALE GENOMIC DNA]</scope>
    <source>
        <strain evidence="2">AP3</strain>
    </source>
</reference>
<proteinExistence type="predicted"/>
<dbReference type="Gene3D" id="3.40.50.150">
    <property type="entry name" value="Vaccinia Virus protein VP39"/>
    <property type="match status" value="1"/>
</dbReference>
<keyword evidence="2" id="KW-0489">Methyltransferase</keyword>
<dbReference type="PANTHER" id="PTHR43591">
    <property type="entry name" value="METHYLTRANSFERASE"/>
    <property type="match status" value="1"/>
</dbReference>
<evidence type="ECO:0000313" key="3">
    <source>
        <dbReference type="Proteomes" id="UP000320813"/>
    </source>
</evidence>
<organism evidence="2 3">
    <name type="scientific">Candidatus Acidulodesulfobacterium ferriphilum</name>
    <dbReference type="NCBI Taxonomy" id="2597223"/>
    <lineage>
        <taxon>Bacteria</taxon>
        <taxon>Deltaproteobacteria</taxon>
        <taxon>Candidatus Acidulodesulfobacterales</taxon>
        <taxon>Candidatus Acidulodesulfobacterium</taxon>
    </lineage>
</organism>
<dbReference type="AlphaFoldDB" id="A0A519BCV5"/>
<accession>A0A519BCV5</accession>
<dbReference type="CDD" id="cd02440">
    <property type="entry name" value="AdoMet_MTases"/>
    <property type="match status" value="1"/>
</dbReference>
<dbReference type="EMBL" id="SGBD01000001">
    <property type="protein sequence ID" value="RZD15110.1"/>
    <property type="molecule type" value="Genomic_DNA"/>
</dbReference>
<feature type="domain" description="Methyltransferase type 11" evidence="1">
    <location>
        <begin position="51"/>
        <end position="144"/>
    </location>
</feature>
<dbReference type="InterPro" id="IPR013216">
    <property type="entry name" value="Methyltransf_11"/>
</dbReference>
<dbReference type="SUPFAM" id="SSF53335">
    <property type="entry name" value="S-adenosyl-L-methionine-dependent methyltransferases"/>
    <property type="match status" value="1"/>
</dbReference>
<dbReference type="GO" id="GO:0032259">
    <property type="term" value="P:methylation"/>
    <property type="evidence" value="ECO:0007669"/>
    <property type="project" value="UniProtKB-KW"/>
</dbReference>
<dbReference type="Proteomes" id="UP000320813">
    <property type="component" value="Unassembled WGS sequence"/>
</dbReference>
<sequence length="279" mass="32075">MLCEKCIKIKNSLNYSPHVRFLAFQSYLTSHHLLHQLNGIPYNFDNKIAADIGTGLGILPCLLKNRNAGKIIGIDSDKELLNAGSSLIEDKNVYFICADGFNMPIKDASFDAVFIRYVFQHVNLSDDFLIEVKRVMKDDGILVIIDIDDELNLFYPDLPERSENLFKIYSEYQKLKGGDRFISKKLPSFLSAHGFRDIKVKPYTATFFSKKDNDFNFSGLKDAFLLIQNELELVKNDLFKENLIGMAEFHRGLNDYFNFLNSKEYLFISKTEFVITGKK</sequence>
<gene>
    <name evidence="2" type="ORF">EVJ47_02235</name>
</gene>
<dbReference type="PANTHER" id="PTHR43591:SF24">
    <property type="entry name" value="2-METHOXY-6-POLYPRENYL-1,4-BENZOQUINOL METHYLASE, MITOCHONDRIAL"/>
    <property type="match status" value="1"/>
</dbReference>
<evidence type="ECO:0000313" key="2">
    <source>
        <dbReference type="EMBL" id="RZD15110.1"/>
    </source>
</evidence>
<keyword evidence="2" id="KW-0808">Transferase</keyword>
<comment type="caution">
    <text evidence="2">The sequence shown here is derived from an EMBL/GenBank/DDBJ whole genome shotgun (WGS) entry which is preliminary data.</text>
</comment>
<dbReference type="InterPro" id="IPR029063">
    <property type="entry name" value="SAM-dependent_MTases_sf"/>
</dbReference>
<protein>
    <submittedName>
        <fullName evidence="2">Methyltransferase domain-containing protein</fullName>
    </submittedName>
</protein>
<name>A0A519BCV5_9DELT</name>
<dbReference type="GO" id="GO:0008757">
    <property type="term" value="F:S-adenosylmethionine-dependent methyltransferase activity"/>
    <property type="evidence" value="ECO:0007669"/>
    <property type="project" value="InterPro"/>
</dbReference>
<evidence type="ECO:0000259" key="1">
    <source>
        <dbReference type="Pfam" id="PF08241"/>
    </source>
</evidence>
<dbReference type="Pfam" id="PF08241">
    <property type="entry name" value="Methyltransf_11"/>
    <property type="match status" value="1"/>
</dbReference>